<gene>
    <name evidence="2" type="ORF">VN97_g13194</name>
</gene>
<evidence type="ECO:0000313" key="3">
    <source>
        <dbReference type="Proteomes" id="UP001227192"/>
    </source>
</evidence>
<feature type="signal peptide" evidence="1">
    <location>
        <begin position="1"/>
        <end position="18"/>
    </location>
</feature>
<reference evidence="2" key="1">
    <citation type="submission" date="2015-06" db="EMBL/GenBank/DDBJ databases">
        <authorList>
            <person name="Nguyen H."/>
        </authorList>
    </citation>
    <scope>NUCLEOTIDE SEQUENCE</scope>
    <source>
        <strain evidence="2">DAOM 180753</strain>
    </source>
</reference>
<sequence length="105" mass="11508">MLPGPLVALLGHIPFIIASSLPTEYTAMAISDDNYGNKLVFCHFMAWHSGIPHWIGASDYDDDMKRAKYVGIDAFALNIGTDSYTDTQLGFAYQSAANNGMKVFI</sequence>
<dbReference type="AlphaFoldDB" id="A0AAI9X1H6"/>
<organism evidence="2 3">
    <name type="scientific">Penicillium thymicola</name>
    <dbReference type="NCBI Taxonomy" id="293382"/>
    <lineage>
        <taxon>Eukaryota</taxon>
        <taxon>Fungi</taxon>
        <taxon>Dikarya</taxon>
        <taxon>Ascomycota</taxon>
        <taxon>Pezizomycotina</taxon>
        <taxon>Eurotiomycetes</taxon>
        <taxon>Eurotiomycetidae</taxon>
        <taxon>Eurotiales</taxon>
        <taxon>Aspergillaceae</taxon>
        <taxon>Penicillium</taxon>
    </lineage>
</organism>
<keyword evidence="3" id="KW-1185">Reference proteome</keyword>
<dbReference type="Proteomes" id="UP001227192">
    <property type="component" value="Unassembled WGS sequence"/>
</dbReference>
<keyword evidence="1" id="KW-0732">Signal</keyword>
<reference evidence="2" key="2">
    <citation type="journal article" date="2016" name="Fungal Biol.">
        <title>Ochratoxin A production by Penicillium thymicola.</title>
        <authorList>
            <person name="Nguyen H.D.T."/>
            <person name="McMullin D.R."/>
            <person name="Ponomareva E."/>
            <person name="Riley R."/>
            <person name="Pomraning K.R."/>
            <person name="Baker S.E."/>
            <person name="Seifert K.A."/>
        </authorList>
    </citation>
    <scope>NUCLEOTIDE SEQUENCE</scope>
    <source>
        <strain evidence="2">DAOM 180753</strain>
    </source>
</reference>
<proteinExistence type="predicted"/>
<dbReference type="EMBL" id="LACB01001663">
    <property type="protein sequence ID" value="KAJ9478486.1"/>
    <property type="molecule type" value="Genomic_DNA"/>
</dbReference>
<dbReference type="GO" id="GO:0051118">
    <property type="term" value="F:glucan endo-1,3-alpha-glucosidase activity"/>
    <property type="evidence" value="ECO:0007669"/>
    <property type="project" value="InterPro"/>
</dbReference>
<dbReference type="InterPro" id="IPR005197">
    <property type="entry name" value="Glyco_hydro_71"/>
</dbReference>
<evidence type="ECO:0000256" key="1">
    <source>
        <dbReference type="SAM" id="SignalP"/>
    </source>
</evidence>
<dbReference type="Pfam" id="PF03659">
    <property type="entry name" value="Glyco_hydro_71"/>
    <property type="match status" value="1"/>
</dbReference>
<comment type="caution">
    <text evidence="2">The sequence shown here is derived from an EMBL/GenBank/DDBJ whole genome shotgun (WGS) entry which is preliminary data.</text>
</comment>
<feature type="chain" id="PRO_5042468638" evidence="1">
    <location>
        <begin position="19"/>
        <end position="105"/>
    </location>
</feature>
<protein>
    <submittedName>
        <fullName evidence="2">Uncharacterized protein</fullName>
    </submittedName>
</protein>
<feature type="non-terminal residue" evidence="2">
    <location>
        <position position="105"/>
    </location>
</feature>
<name>A0AAI9X1H6_PENTH</name>
<evidence type="ECO:0000313" key="2">
    <source>
        <dbReference type="EMBL" id="KAJ9478486.1"/>
    </source>
</evidence>
<accession>A0AAI9X1H6</accession>